<dbReference type="GO" id="GO:0044780">
    <property type="term" value="P:bacterial-type flagellum assembly"/>
    <property type="evidence" value="ECO:0007669"/>
    <property type="project" value="InterPro"/>
</dbReference>
<dbReference type="RefSeq" id="WP_169924558.1">
    <property type="nucleotide sequence ID" value="NZ_PDJH01000001.1"/>
</dbReference>
<reference evidence="1 2" key="1">
    <citation type="submission" date="2017-10" db="EMBL/GenBank/DDBJ databases">
        <title>Sequencing the genomes of 1000 actinobacteria strains.</title>
        <authorList>
            <person name="Klenk H.-P."/>
        </authorList>
    </citation>
    <scope>NUCLEOTIDE SEQUENCE [LARGE SCALE GENOMIC DNA]</scope>
    <source>
        <strain evidence="1 2">DSM 21574</strain>
    </source>
</reference>
<comment type="caution">
    <text evidence="1">The sequence shown here is derived from an EMBL/GenBank/DDBJ whole genome shotgun (WGS) entry which is preliminary data.</text>
</comment>
<dbReference type="SUPFAM" id="SSF141457">
    <property type="entry name" value="BH3618-like"/>
    <property type="match status" value="1"/>
</dbReference>
<dbReference type="AlphaFoldDB" id="A0A2A9EGP5"/>
<dbReference type="EMBL" id="PDJH01000001">
    <property type="protein sequence ID" value="PFG37399.1"/>
    <property type="molecule type" value="Genomic_DNA"/>
</dbReference>
<keyword evidence="2" id="KW-1185">Reference proteome</keyword>
<keyword evidence="1" id="KW-0966">Cell projection</keyword>
<organism evidence="1 2">
    <name type="scientific">Flavimobilis soli</name>
    <dbReference type="NCBI Taxonomy" id="442709"/>
    <lineage>
        <taxon>Bacteria</taxon>
        <taxon>Bacillati</taxon>
        <taxon>Actinomycetota</taxon>
        <taxon>Actinomycetes</taxon>
        <taxon>Micrococcales</taxon>
        <taxon>Jonesiaceae</taxon>
        <taxon>Flavimobilis</taxon>
    </lineage>
</organism>
<dbReference type="Pfam" id="PF02623">
    <property type="entry name" value="FliW"/>
    <property type="match status" value="1"/>
</dbReference>
<dbReference type="Gene3D" id="2.30.290.10">
    <property type="entry name" value="BH3618-like"/>
    <property type="match status" value="1"/>
</dbReference>
<accession>A0A2A9EGP5</accession>
<protein>
    <submittedName>
        <fullName evidence="1">Flagellar assembly factor FliW</fullName>
    </submittedName>
</protein>
<evidence type="ECO:0000313" key="2">
    <source>
        <dbReference type="Proteomes" id="UP000221394"/>
    </source>
</evidence>
<proteinExistence type="predicted"/>
<keyword evidence="1" id="KW-0969">Cilium</keyword>
<name>A0A2A9EGP5_9MICO</name>
<gene>
    <name evidence="1" type="ORF">ATL41_2161</name>
</gene>
<keyword evidence="1" id="KW-0282">Flagellum</keyword>
<dbReference type="InterPro" id="IPR024046">
    <property type="entry name" value="Flagellar_assmbl_FliW_dom_sf"/>
</dbReference>
<dbReference type="Proteomes" id="UP000221394">
    <property type="component" value="Unassembled WGS sequence"/>
</dbReference>
<evidence type="ECO:0000313" key="1">
    <source>
        <dbReference type="EMBL" id="PFG37399.1"/>
    </source>
</evidence>
<dbReference type="InterPro" id="IPR003775">
    <property type="entry name" value="Flagellar_assembly_factor_FliW"/>
</dbReference>
<sequence>MADPVVQAESEPSSITFVTAPPGLDGIHDFSLRSLSAEGALFSLTAKGEDSSFVGGVAPRLFLIHPGVYFPDYTPRISDEVLATLGAPGEPTTAENLAVLVVLNPGAAPQDTTANLLAPVVIDTTTGNALQVVLDDGSWPLRAALHAA</sequence>